<dbReference type="SMART" id="SM00342">
    <property type="entry name" value="HTH_ARAC"/>
    <property type="match status" value="1"/>
</dbReference>
<dbReference type="InterPro" id="IPR050204">
    <property type="entry name" value="AraC_XylS_family_regulators"/>
</dbReference>
<dbReference type="EMBL" id="LAZR01000080">
    <property type="protein sequence ID" value="KKN94240.1"/>
    <property type="molecule type" value="Genomic_DNA"/>
</dbReference>
<organism evidence="5">
    <name type="scientific">marine sediment metagenome</name>
    <dbReference type="NCBI Taxonomy" id="412755"/>
    <lineage>
        <taxon>unclassified sequences</taxon>
        <taxon>metagenomes</taxon>
        <taxon>ecological metagenomes</taxon>
    </lineage>
</organism>
<dbReference type="SUPFAM" id="SSF46689">
    <property type="entry name" value="Homeodomain-like"/>
    <property type="match status" value="2"/>
</dbReference>
<dbReference type="GO" id="GO:0003700">
    <property type="term" value="F:DNA-binding transcription factor activity"/>
    <property type="evidence" value="ECO:0007669"/>
    <property type="project" value="InterPro"/>
</dbReference>
<dbReference type="Pfam" id="PF06719">
    <property type="entry name" value="AraC_N"/>
    <property type="match status" value="1"/>
</dbReference>
<evidence type="ECO:0000313" key="5">
    <source>
        <dbReference type="EMBL" id="KKN94240.1"/>
    </source>
</evidence>
<keyword evidence="3" id="KW-0804">Transcription</keyword>
<dbReference type="InterPro" id="IPR009594">
    <property type="entry name" value="Tscrpt_reg_HTH_AraC_N"/>
</dbReference>
<reference evidence="5" key="1">
    <citation type="journal article" date="2015" name="Nature">
        <title>Complex archaea that bridge the gap between prokaryotes and eukaryotes.</title>
        <authorList>
            <person name="Spang A."/>
            <person name="Saw J.H."/>
            <person name="Jorgensen S.L."/>
            <person name="Zaremba-Niedzwiedzka K."/>
            <person name="Martijn J."/>
            <person name="Lind A.E."/>
            <person name="van Eijk R."/>
            <person name="Schleper C."/>
            <person name="Guy L."/>
            <person name="Ettema T.J."/>
        </authorList>
    </citation>
    <scope>NUCLEOTIDE SEQUENCE</scope>
</reference>
<dbReference type="AlphaFoldDB" id="A0A0F9UM20"/>
<evidence type="ECO:0000256" key="3">
    <source>
        <dbReference type="ARBA" id="ARBA00023163"/>
    </source>
</evidence>
<dbReference type="PANTHER" id="PTHR46796:SF6">
    <property type="entry name" value="ARAC SUBFAMILY"/>
    <property type="match status" value="1"/>
</dbReference>
<dbReference type="PANTHER" id="PTHR46796">
    <property type="entry name" value="HTH-TYPE TRANSCRIPTIONAL ACTIVATOR RHAS-RELATED"/>
    <property type="match status" value="1"/>
</dbReference>
<accession>A0A0F9UM20</accession>
<sequence>MIQLSDNFLNGRRLETMVENQTSYTMNNAAMHVFETHEQAASVLLKFEQPVLASMIQGKKIMHLRDFESFDFLPGESLVLPANEGMCIDFPEAMAKNPTRCLAMAISEDKINKILQFMNENMPKSTKEAWGLMDYNFHFVNDRGIFQIIQRLLFLFSEEHPSKDLFVDNMLRELIIRILQTNERKIYSNATLTIKKESRLTEVIRYIRDNVHKSLQVDELSKIACMSPSHFYKTFKLELGISPVEFINNERIKLAVGLLQDPSRSIKDVYLDCGFESRSYFNRVFKTRQHLAPGEYQSKIQKSRFLD</sequence>
<proteinExistence type="predicted"/>
<dbReference type="InterPro" id="IPR018060">
    <property type="entry name" value="HTH_AraC"/>
</dbReference>
<protein>
    <recommendedName>
        <fullName evidence="4">HTH araC/xylS-type domain-containing protein</fullName>
    </recommendedName>
</protein>
<evidence type="ECO:0000256" key="2">
    <source>
        <dbReference type="ARBA" id="ARBA00023125"/>
    </source>
</evidence>
<comment type="caution">
    <text evidence="5">The sequence shown here is derived from an EMBL/GenBank/DDBJ whole genome shotgun (WGS) entry which is preliminary data.</text>
</comment>
<dbReference type="Pfam" id="PF12833">
    <property type="entry name" value="HTH_18"/>
    <property type="match status" value="1"/>
</dbReference>
<feature type="domain" description="HTH araC/xylS-type" evidence="4">
    <location>
        <begin position="201"/>
        <end position="299"/>
    </location>
</feature>
<dbReference type="InterPro" id="IPR009057">
    <property type="entry name" value="Homeodomain-like_sf"/>
</dbReference>
<dbReference type="Gene3D" id="1.10.10.60">
    <property type="entry name" value="Homeodomain-like"/>
    <property type="match status" value="2"/>
</dbReference>
<keyword evidence="1" id="KW-0805">Transcription regulation</keyword>
<dbReference type="GO" id="GO:0043565">
    <property type="term" value="F:sequence-specific DNA binding"/>
    <property type="evidence" value="ECO:0007669"/>
    <property type="project" value="InterPro"/>
</dbReference>
<dbReference type="PROSITE" id="PS01124">
    <property type="entry name" value="HTH_ARAC_FAMILY_2"/>
    <property type="match status" value="1"/>
</dbReference>
<name>A0A0F9UM20_9ZZZZ</name>
<evidence type="ECO:0000256" key="1">
    <source>
        <dbReference type="ARBA" id="ARBA00023015"/>
    </source>
</evidence>
<keyword evidence="2" id="KW-0238">DNA-binding</keyword>
<gene>
    <name evidence="5" type="ORF">LCGC14_0190660</name>
</gene>
<evidence type="ECO:0000259" key="4">
    <source>
        <dbReference type="PROSITE" id="PS01124"/>
    </source>
</evidence>